<organism evidence="1 3">
    <name type="scientific">Salinicoccus roseus</name>
    <dbReference type="NCBI Taxonomy" id="45670"/>
    <lineage>
        <taxon>Bacteria</taxon>
        <taxon>Bacillati</taxon>
        <taxon>Bacillota</taxon>
        <taxon>Bacilli</taxon>
        <taxon>Bacillales</taxon>
        <taxon>Staphylococcaceae</taxon>
        <taxon>Salinicoccus</taxon>
    </lineage>
</organism>
<dbReference type="GeneID" id="77846380"/>
<proteinExistence type="predicted"/>
<reference evidence="2 4" key="4">
    <citation type="submission" date="2022-12" db="EMBL/GenBank/DDBJ databases">
        <title>Genome analysis and biological profiling of marine Salinicoccus roseus MOSEL-ME25.</title>
        <authorList>
            <person name="Mirza F.T."/>
            <person name="Xie Y."/>
            <person name="Shinwari Z.K."/>
        </authorList>
    </citation>
    <scope>NUCLEOTIDE SEQUENCE [LARGE SCALE GENOMIC DNA]</scope>
    <source>
        <strain evidence="2 4">MOSEL-ME25</strain>
    </source>
</reference>
<dbReference type="EMBL" id="JXII01000011">
    <property type="protein sequence ID" value="KIH69742.1"/>
    <property type="molecule type" value="Genomic_DNA"/>
</dbReference>
<sequence length="214" mass="24732">MANTTYSILKFRSQDDLHKIVDYAIKDGRDFDFNSIEPIPDALKVEHIPYQDAAIGSYYNTLDREDQAALIENLEDKHYTNVEDIIEQAAAQEKEQILVAEERIDLGQKYYENIMEHGYPDFFEWANAHWNTKGNAIDTVVDEEKLEISFSTSSSAVEDLMKNLYEKTGVPFVYQYTDDTFTVYGEMCCDEEGIRNSEIDEKWVKDVFAERTAG</sequence>
<evidence type="ECO:0000313" key="4">
    <source>
        <dbReference type="Proteomes" id="UP000527860"/>
    </source>
</evidence>
<evidence type="ECO:0000313" key="3">
    <source>
        <dbReference type="Proteomes" id="UP000031546"/>
    </source>
</evidence>
<dbReference type="AlphaFoldDB" id="A0A0C2E2Q9"/>
<reference evidence="1 3" key="1">
    <citation type="submission" date="2015-01" db="EMBL/GenBank/DDBJ databases">
        <title>Genome sequences of high lactate-tolerant strain Salinicoccus roseus W12 with industrial interest.</title>
        <authorList>
            <person name="Wang H."/>
            <person name="Yu B."/>
        </authorList>
    </citation>
    <scope>NUCLEOTIDE SEQUENCE [LARGE SCALE GENOMIC DNA]</scope>
    <source>
        <strain evidence="1 3">W12</strain>
    </source>
</reference>
<dbReference type="RefSeq" id="WP_040106981.1">
    <property type="nucleotide sequence ID" value="NZ_JABEVU030000001.1"/>
</dbReference>
<comment type="caution">
    <text evidence="1">The sequence shown here is derived from an EMBL/GenBank/DDBJ whole genome shotgun (WGS) entry which is preliminary data.</text>
</comment>
<keyword evidence="4" id="KW-1185">Reference proteome</keyword>
<dbReference type="EMBL" id="JABEVU030000001">
    <property type="protein sequence ID" value="MDB0579373.1"/>
    <property type="molecule type" value="Genomic_DNA"/>
</dbReference>
<protein>
    <recommendedName>
        <fullName evidence="5">YubB ferredoxin-like domain-containing protein</fullName>
    </recommendedName>
</protein>
<reference evidence="2" key="3">
    <citation type="submission" date="2020-04" db="EMBL/GenBank/DDBJ databases">
        <authorList>
            <person name="Tanveer F."/>
            <person name="Xie Y."/>
            <person name="Shinwari Z.K."/>
        </authorList>
    </citation>
    <scope>NUCLEOTIDE SEQUENCE</scope>
    <source>
        <strain evidence="2">MOSEL-ME25</strain>
    </source>
</reference>
<dbReference type="OrthoDB" id="2388889at2"/>
<dbReference type="Proteomes" id="UP000031546">
    <property type="component" value="Unassembled WGS sequence"/>
</dbReference>
<accession>A0A0C2E2Q9</accession>
<name>A0A0C2E2Q9_9STAP</name>
<evidence type="ECO:0008006" key="5">
    <source>
        <dbReference type="Google" id="ProtNLM"/>
    </source>
</evidence>
<evidence type="ECO:0000313" key="2">
    <source>
        <dbReference type="EMBL" id="MDB0579373.1"/>
    </source>
</evidence>
<gene>
    <name evidence="2" type="ORF">F7P68_0002325</name>
    <name evidence="1" type="ORF">SN16_12585</name>
</gene>
<dbReference type="Proteomes" id="UP000527860">
    <property type="component" value="Unassembled WGS sequence"/>
</dbReference>
<evidence type="ECO:0000313" key="1">
    <source>
        <dbReference type="EMBL" id="KIH69742.1"/>
    </source>
</evidence>
<reference evidence="4" key="2">
    <citation type="submission" date="2020-04" db="EMBL/GenBank/DDBJ databases">
        <title>Genome analysis and biological profiling of marine Cellulosimicrobium funkei MOSEL-ME6.</title>
        <authorList>
            <person name="Tanveer F."/>
            <person name="Xie Y."/>
            <person name="Shinwari Z.K."/>
        </authorList>
    </citation>
    <scope>NUCLEOTIDE SEQUENCE [LARGE SCALE GENOMIC DNA]</scope>
    <source>
        <strain evidence="4">MOSEL-ME25</strain>
    </source>
</reference>